<organism evidence="1 2">
    <name type="scientific">Metarhizium rileyi (strain RCEF 4871)</name>
    <name type="common">Nomuraea rileyi</name>
    <dbReference type="NCBI Taxonomy" id="1649241"/>
    <lineage>
        <taxon>Eukaryota</taxon>
        <taxon>Fungi</taxon>
        <taxon>Dikarya</taxon>
        <taxon>Ascomycota</taxon>
        <taxon>Pezizomycotina</taxon>
        <taxon>Sordariomycetes</taxon>
        <taxon>Hypocreomycetidae</taxon>
        <taxon>Hypocreales</taxon>
        <taxon>Clavicipitaceae</taxon>
        <taxon>Metarhizium</taxon>
    </lineage>
</organism>
<gene>
    <name evidence="1" type="ORF">ED733_000065</name>
</gene>
<evidence type="ECO:0000313" key="1">
    <source>
        <dbReference type="EMBL" id="TWU70358.1"/>
    </source>
</evidence>
<dbReference type="Proteomes" id="UP000317257">
    <property type="component" value="Unassembled WGS sequence"/>
</dbReference>
<name>A0A5C6G1K4_METRR</name>
<comment type="caution">
    <text evidence="1">The sequence shown here is derived from an EMBL/GenBank/DDBJ whole genome shotgun (WGS) entry which is preliminary data.</text>
</comment>
<protein>
    <submittedName>
        <fullName evidence="1">Uncharacterized protein</fullName>
    </submittedName>
</protein>
<evidence type="ECO:0000313" key="2">
    <source>
        <dbReference type="Proteomes" id="UP000317257"/>
    </source>
</evidence>
<dbReference type="EMBL" id="SBHS01000156">
    <property type="protein sequence ID" value="TWU70358.1"/>
    <property type="molecule type" value="Genomic_DNA"/>
</dbReference>
<accession>A0A5C6G1K4</accession>
<sequence>MSVWPLAFFSSLDHSEDIANIEEMVQRALKGGSYAFIVGYTFGGEDNPRRIHWAARRERSEALIMIGSVKIDPSRFNIAGDEPVPIGQPVQVSEMDVYFTDES</sequence>
<reference evidence="2" key="1">
    <citation type="submission" date="2018-12" db="EMBL/GenBank/DDBJ databases">
        <title>The complete genome of Metarhizium rileyi, a key fungal pathogen of Lepidoptera.</title>
        <authorList>
            <person name="Binneck E."/>
            <person name="Lastra C.C.L."/>
            <person name="Sosa-Gomez D.R."/>
        </authorList>
    </citation>
    <scope>NUCLEOTIDE SEQUENCE [LARGE SCALE GENOMIC DNA]</scope>
    <source>
        <strain evidence="2">Cep018-CH2</strain>
    </source>
</reference>
<proteinExistence type="predicted"/>
<dbReference type="AlphaFoldDB" id="A0A5C6G1K4"/>